<dbReference type="SUPFAM" id="SSF118290">
    <property type="entry name" value="WRKY DNA-binding domain"/>
    <property type="match status" value="1"/>
</dbReference>
<keyword evidence="2" id="KW-0805">Transcription regulation</keyword>
<evidence type="ECO:0000256" key="4">
    <source>
        <dbReference type="ARBA" id="ARBA00023163"/>
    </source>
</evidence>
<comment type="caution">
    <text evidence="10">The sequence shown here is derived from an EMBL/GenBank/DDBJ whole genome shotgun (WGS) entry which is preliminary data.</text>
</comment>
<dbReference type="Gene3D" id="2.20.25.80">
    <property type="entry name" value="WRKY domain"/>
    <property type="match status" value="1"/>
</dbReference>
<dbReference type="EMBL" id="CM027683">
    <property type="protein sequence ID" value="KAG0534551.1"/>
    <property type="molecule type" value="Genomic_DNA"/>
</dbReference>
<evidence type="ECO:0000256" key="7">
    <source>
        <dbReference type="ARBA" id="ARBA00060761"/>
    </source>
</evidence>
<feature type="compositionally biased region" description="Pro residues" evidence="8">
    <location>
        <begin position="52"/>
        <end position="66"/>
    </location>
</feature>
<sequence>MCDYFLQRMEGDQHHQAGDLTDVVRAGGAMHQQGAIAELSSSTATGWQLPAEPAPAGPGLFLPPQPSSSDGGDGFADAFAGLPDPFASDFVRASSSSGGGPVPAADFFDFEAPAAAVGGGARRGGGGVLVDSGGGGVVVERGVPQMPALSPREIRPYPVTMIGGDTVKIGVPTMMPGLAVGPACAFDAIAGLQMPSPHGGGIKRRKNQARKVVCIPAPAAAGGRTTGEVVPSDLWAWRKYGQKPIKGSPYPRGYYRCSSSKGCPARKQVERSRTDPSLLVITYNSEHNHPWPTQRNALAGSTRSHHAKNSKNNPSQHNLQKPDLKAEPEHHQASAAVVPTGCATTATTAATSTTTTATTSTTSNSTPPPATMAVKEEAMVGSEMEKGMDHDASVLLDHGDLMQQMFSQSYYRPMIPEAGGGGGGHHADDFFADLAELESDPMSLIFPGGGDPGKEKEMMPNKSLGADPLFGMLDWGATNNGVATSAGSSFEQDESGW</sequence>
<dbReference type="Pfam" id="PF03106">
    <property type="entry name" value="WRKY"/>
    <property type="match status" value="1"/>
</dbReference>
<dbReference type="OrthoDB" id="1937086at2759"/>
<reference evidence="10" key="2">
    <citation type="submission" date="2020-10" db="EMBL/GenBank/DDBJ databases">
        <authorList>
            <person name="Cooper E.A."/>
            <person name="Brenton Z.W."/>
            <person name="Flinn B.S."/>
            <person name="Jenkins J."/>
            <person name="Shu S."/>
            <person name="Flowers D."/>
            <person name="Luo F."/>
            <person name="Wang Y."/>
            <person name="Xia P."/>
            <person name="Barry K."/>
            <person name="Daum C."/>
            <person name="Lipzen A."/>
            <person name="Yoshinaga Y."/>
            <person name="Schmutz J."/>
            <person name="Saski C."/>
            <person name="Vermerris W."/>
            <person name="Kresovich S."/>
        </authorList>
    </citation>
    <scope>NUCLEOTIDE SEQUENCE</scope>
</reference>
<keyword evidence="4" id="KW-0804">Transcription</keyword>
<feature type="domain" description="WRKY" evidence="9">
    <location>
        <begin position="226"/>
        <end position="292"/>
    </location>
</feature>
<organism evidence="10 11">
    <name type="scientific">Sorghum bicolor</name>
    <name type="common">Sorghum</name>
    <name type="synonym">Sorghum vulgare</name>
    <dbReference type="NCBI Taxonomy" id="4558"/>
    <lineage>
        <taxon>Eukaryota</taxon>
        <taxon>Viridiplantae</taxon>
        <taxon>Streptophyta</taxon>
        <taxon>Embryophyta</taxon>
        <taxon>Tracheophyta</taxon>
        <taxon>Spermatophyta</taxon>
        <taxon>Magnoliopsida</taxon>
        <taxon>Liliopsida</taxon>
        <taxon>Poales</taxon>
        <taxon>Poaceae</taxon>
        <taxon>PACMAD clade</taxon>
        <taxon>Panicoideae</taxon>
        <taxon>Andropogonodae</taxon>
        <taxon>Andropogoneae</taxon>
        <taxon>Sorghinae</taxon>
        <taxon>Sorghum</taxon>
    </lineage>
</organism>
<feature type="compositionally biased region" description="Polar residues" evidence="8">
    <location>
        <begin position="310"/>
        <end position="319"/>
    </location>
</feature>
<feature type="compositionally biased region" description="Basic and acidic residues" evidence="8">
    <location>
        <begin position="320"/>
        <end position="332"/>
    </location>
</feature>
<dbReference type="InterPro" id="IPR044810">
    <property type="entry name" value="WRKY_plant"/>
</dbReference>
<dbReference type="OMA" id="EHSDLMQ"/>
<comment type="similarity">
    <text evidence="7">Belongs to the WRKY group II-e family.</text>
</comment>
<comment type="function">
    <text evidence="6">Transcription factor. Interacts specifically with the W box (5'-(T)TGAC[CT]-3'), a frequently occurring elicitor-responsive cis-acting element.</text>
</comment>
<feature type="region of interest" description="Disordered" evidence="8">
    <location>
        <begin position="283"/>
        <end position="335"/>
    </location>
</feature>
<gene>
    <name evidence="10" type="ORF">BDA96_04G289600</name>
</gene>
<dbReference type="PANTHER" id="PTHR32096:SF18">
    <property type="entry name" value="DISEASE RESISTANCE PROTEIN RRS1B-RELATED"/>
    <property type="match status" value="1"/>
</dbReference>
<evidence type="ECO:0000313" key="11">
    <source>
        <dbReference type="Proteomes" id="UP000807115"/>
    </source>
</evidence>
<dbReference type="Proteomes" id="UP000807115">
    <property type="component" value="Chromosome 4"/>
</dbReference>
<evidence type="ECO:0000313" key="10">
    <source>
        <dbReference type="EMBL" id="KAG0534551.1"/>
    </source>
</evidence>
<evidence type="ECO:0000256" key="1">
    <source>
        <dbReference type="ARBA" id="ARBA00004123"/>
    </source>
</evidence>
<evidence type="ECO:0000256" key="5">
    <source>
        <dbReference type="ARBA" id="ARBA00023242"/>
    </source>
</evidence>
<feature type="region of interest" description="Disordered" evidence="8">
    <location>
        <begin position="40"/>
        <end position="78"/>
    </location>
</feature>
<keyword evidence="3" id="KW-0238">DNA-binding</keyword>
<dbReference type="FunFam" id="2.20.25.80:FF:000005">
    <property type="entry name" value="probable WRKY transcription factor 14"/>
    <property type="match status" value="1"/>
</dbReference>
<dbReference type="PROSITE" id="PS50811">
    <property type="entry name" value="WRKY"/>
    <property type="match status" value="1"/>
</dbReference>
<feature type="compositionally biased region" description="Low complexity" evidence="8">
    <location>
        <begin position="67"/>
        <end position="78"/>
    </location>
</feature>
<comment type="subcellular location">
    <subcellularLocation>
        <location evidence="1">Nucleus</location>
    </subcellularLocation>
</comment>
<evidence type="ECO:0000256" key="2">
    <source>
        <dbReference type="ARBA" id="ARBA00023015"/>
    </source>
</evidence>
<evidence type="ECO:0000256" key="8">
    <source>
        <dbReference type="SAM" id="MobiDB-lite"/>
    </source>
</evidence>
<name>A0A921UM79_SORBI</name>
<dbReference type="GO" id="GO:0043565">
    <property type="term" value="F:sequence-specific DNA binding"/>
    <property type="evidence" value="ECO:0007669"/>
    <property type="project" value="InterPro"/>
</dbReference>
<evidence type="ECO:0000256" key="6">
    <source>
        <dbReference type="ARBA" id="ARBA00059805"/>
    </source>
</evidence>
<reference evidence="10" key="1">
    <citation type="journal article" date="2019" name="BMC Genomics">
        <title>A new reference genome for Sorghum bicolor reveals high levels of sequence similarity between sweet and grain genotypes: implications for the genetics of sugar metabolism.</title>
        <authorList>
            <person name="Cooper E.A."/>
            <person name="Brenton Z.W."/>
            <person name="Flinn B.S."/>
            <person name="Jenkins J."/>
            <person name="Shu S."/>
            <person name="Flowers D."/>
            <person name="Luo F."/>
            <person name="Wang Y."/>
            <person name="Xia P."/>
            <person name="Barry K."/>
            <person name="Daum C."/>
            <person name="Lipzen A."/>
            <person name="Yoshinaga Y."/>
            <person name="Schmutz J."/>
            <person name="Saski C."/>
            <person name="Vermerris W."/>
            <person name="Kresovich S."/>
        </authorList>
    </citation>
    <scope>NUCLEOTIDE SEQUENCE</scope>
</reference>
<dbReference type="KEGG" id="sbi:8073175"/>
<dbReference type="GO" id="GO:0005634">
    <property type="term" value="C:nucleus"/>
    <property type="evidence" value="ECO:0007669"/>
    <property type="project" value="UniProtKB-SubCell"/>
</dbReference>
<evidence type="ECO:0000256" key="3">
    <source>
        <dbReference type="ARBA" id="ARBA00023125"/>
    </source>
</evidence>
<dbReference type="InterPro" id="IPR036576">
    <property type="entry name" value="WRKY_dom_sf"/>
</dbReference>
<keyword evidence="5" id="KW-0539">Nucleus</keyword>
<dbReference type="PANTHER" id="PTHR32096">
    <property type="entry name" value="WRKY TRANSCRIPTION FACTOR 30-RELATED-RELATED"/>
    <property type="match status" value="1"/>
</dbReference>
<dbReference type="GO" id="GO:0003700">
    <property type="term" value="F:DNA-binding transcription factor activity"/>
    <property type="evidence" value="ECO:0007669"/>
    <property type="project" value="InterPro"/>
</dbReference>
<dbReference type="Gramene" id="EES07413">
    <property type="protein sequence ID" value="EES07413"/>
    <property type="gene ID" value="SORBI_3004G271800"/>
</dbReference>
<evidence type="ECO:0000259" key="9">
    <source>
        <dbReference type="PROSITE" id="PS50811"/>
    </source>
</evidence>
<feature type="region of interest" description="Disordered" evidence="8">
    <location>
        <begin position="349"/>
        <end position="370"/>
    </location>
</feature>
<dbReference type="SMART" id="SM00774">
    <property type="entry name" value="WRKY"/>
    <property type="match status" value="1"/>
</dbReference>
<accession>A0A921UM79</accession>
<protein>
    <recommendedName>
        <fullName evidence="9">WRKY domain-containing protein</fullName>
    </recommendedName>
</protein>
<dbReference type="InterPro" id="IPR003657">
    <property type="entry name" value="WRKY_dom"/>
</dbReference>
<proteinExistence type="inferred from homology"/>
<feature type="compositionally biased region" description="Low complexity" evidence="8">
    <location>
        <begin position="349"/>
        <end position="365"/>
    </location>
</feature>
<feature type="compositionally biased region" description="Polar residues" evidence="8">
    <location>
        <begin position="291"/>
        <end position="302"/>
    </location>
</feature>
<dbReference type="AlphaFoldDB" id="A0A921UM79"/>